<accession>A0A0C3IJQ8</accession>
<reference evidence="1 2" key="1">
    <citation type="submission" date="2014-04" db="EMBL/GenBank/DDBJ databases">
        <authorList>
            <consortium name="DOE Joint Genome Institute"/>
            <person name="Kuo A."/>
            <person name="Kohler A."/>
            <person name="Costa M.D."/>
            <person name="Nagy L.G."/>
            <person name="Floudas D."/>
            <person name="Copeland A."/>
            <person name="Barry K.W."/>
            <person name="Cichocki N."/>
            <person name="Veneault-Fourrey C."/>
            <person name="LaButti K."/>
            <person name="Lindquist E.A."/>
            <person name="Lipzen A."/>
            <person name="Lundell T."/>
            <person name="Morin E."/>
            <person name="Murat C."/>
            <person name="Sun H."/>
            <person name="Tunlid A."/>
            <person name="Henrissat B."/>
            <person name="Grigoriev I.V."/>
            <person name="Hibbett D.S."/>
            <person name="Martin F."/>
            <person name="Nordberg H.P."/>
            <person name="Cantor M.N."/>
            <person name="Hua S.X."/>
        </authorList>
    </citation>
    <scope>NUCLEOTIDE SEQUENCE [LARGE SCALE GENOMIC DNA]</scope>
    <source>
        <strain evidence="1 2">Marx 270</strain>
    </source>
</reference>
<dbReference type="EMBL" id="KN832033">
    <property type="protein sequence ID" value="KIN97217.1"/>
    <property type="molecule type" value="Genomic_DNA"/>
</dbReference>
<reference evidence="2" key="2">
    <citation type="submission" date="2015-01" db="EMBL/GenBank/DDBJ databases">
        <title>Evolutionary Origins and Diversification of the Mycorrhizal Mutualists.</title>
        <authorList>
            <consortium name="DOE Joint Genome Institute"/>
            <consortium name="Mycorrhizal Genomics Consortium"/>
            <person name="Kohler A."/>
            <person name="Kuo A."/>
            <person name="Nagy L.G."/>
            <person name="Floudas D."/>
            <person name="Copeland A."/>
            <person name="Barry K.W."/>
            <person name="Cichocki N."/>
            <person name="Veneault-Fourrey C."/>
            <person name="LaButti K."/>
            <person name="Lindquist E.A."/>
            <person name="Lipzen A."/>
            <person name="Lundell T."/>
            <person name="Morin E."/>
            <person name="Murat C."/>
            <person name="Riley R."/>
            <person name="Ohm R."/>
            <person name="Sun H."/>
            <person name="Tunlid A."/>
            <person name="Henrissat B."/>
            <person name="Grigoriev I.V."/>
            <person name="Hibbett D.S."/>
            <person name="Martin F."/>
        </authorList>
    </citation>
    <scope>NUCLEOTIDE SEQUENCE [LARGE SCALE GENOMIC DNA]</scope>
    <source>
        <strain evidence="2">Marx 270</strain>
    </source>
</reference>
<dbReference type="HOGENOM" id="CLU_1111758_0_0_1"/>
<organism evidence="1 2">
    <name type="scientific">Pisolithus tinctorius Marx 270</name>
    <dbReference type="NCBI Taxonomy" id="870435"/>
    <lineage>
        <taxon>Eukaryota</taxon>
        <taxon>Fungi</taxon>
        <taxon>Dikarya</taxon>
        <taxon>Basidiomycota</taxon>
        <taxon>Agaricomycotina</taxon>
        <taxon>Agaricomycetes</taxon>
        <taxon>Agaricomycetidae</taxon>
        <taxon>Boletales</taxon>
        <taxon>Sclerodermatineae</taxon>
        <taxon>Pisolithaceae</taxon>
        <taxon>Pisolithus</taxon>
    </lineage>
</organism>
<evidence type="ECO:0000313" key="1">
    <source>
        <dbReference type="EMBL" id="KIN97217.1"/>
    </source>
</evidence>
<sequence length="250" mass="27290">MLLRCPALQVTITRYVHTAPEHALEVLAVCETLGAGMGASEKKPASVDSGPGESKSASVCGIGNAALRLWVGERFLELFKRAGKEKRVQKQEEFDALYRSAVHAVRVAFMKCRITSLDITIAIASVVLTVRGSCNRVLWYQTLRSDKFSGSIGSWNITPDHPPRTRAANRPERVFNAEATTRASVHSGGDLVDRMGSTISVLPWDYVRALWGDTTFTISRNMGVHGGLVVDWLVLGGQGRESDAYSSLQN</sequence>
<dbReference type="AlphaFoldDB" id="A0A0C3IJQ8"/>
<dbReference type="Proteomes" id="UP000054217">
    <property type="component" value="Unassembled WGS sequence"/>
</dbReference>
<dbReference type="InParanoid" id="A0A0C3IJQ8"/>
<evidence type="ECO:0000313" key="2">
    <source>
        <dbReference type="Proteomes" id="UP000054217"/>
    </source>
</evidence>
<gene>
    <name evidence="1" type="ORF">M404DRAFT_10816</name>
</gene>
<dbReference type="OrthoDB" id="2691249at2759"/>
<proteinExistence type="predicted"/>
<protein>
    <submittedName>
        <fullName evidence="1">Uncharacterized protein</fullName>
    </submittedName>
</protein>
<name>A0A0C3IJQ8_PISTI</name>
<keyword evidence="2" id="KW-1185">Reference proteome</keyword>
<dbReference type="STRING" id="870435.A0A0C3IJQ8"/>